<dbReference type="InterPro" id="IPR036397">
    <property type="entry name" value="RNaseH_sf"/>
</dbReference>
<keyword evidence="2" id="KW-1185">Reference proteome</keyword>
<accession>A0A371EQJ9</accession>
<proteinExistence type="predicted"/>
<evidence type="ECO:0000313" key="2">
    <source>
        <dbReference type="Proteomes" id="UP000257109"/>
    </source>
</evidence>
<dbReference type="InterPro" id="IPR012337">
    <property type="entry name" value="RNaseH-like_sf"/>
</dbReference>
<reference evidence="1" key="1">
    <citation type="submission" date="2018-05" db="EMBL/GenBank/DDBJ databases">
        <title>Draft genome of Mucuna pruriens seed.</title>
        <authorList>
            <person name="Nnadi N.E."/>
            <person name="Vos R."/>
            <person name="Hasami M.H."/>
            <person name="Devisetty U.K."/>
            <person name="Aguiy J.C."/>
        </authorList>
    </citation>
    <scope>NUCLEOTIDE SEQUENCE [LARGE SCALE GENOMIC DNA]</scope>
    <source>
        <strain evidence="1">JCA_2017</strain>
    </source>
</reference>
<dbReference type="Proteomes" id="UP000257109">
    <property type="component" value="Unassembled WGS sequence"/>
</dbReference>
<dbReference type="SUPFAM" id="SSF53098">
    <property type="entry name" value="Ribonuclease H-like"/>
    <property type="match status" value="1"/>
</dbReference>
<sequence length="275" mass="31931">MLNVGTIPHNTSSFSSSVLLAHKKGGTWCFCVDYQCFYLYSRTLCHYYSNKEMAHLSLGKELEGTYDSSDTNSRATILLVEVVGYDYEIFYKPWVENKPAYALSRIQESSYQFMGLTISHYDLVNKLKEAYQYKPKLKELYEQGDRWECIKPLDSLVKTSSRMACIRRWLNSLKLVLFANKSKFPYISLIDSYQLKFLWVTVDCLSKAAHFSMLPTHHTTAKMADSFAQMELFRLSGTKLQMSTAYHPLSDGQTEVVNRTLQQYLRTYVHDQPRL</sequence>
<evidence type="ECO:0000313" key="1">
    <source>
        <dbReference type="EMBL" id="RDX68340.1"/>
    </source>
</evidence>
<evidence type="ECO:0008006" key="3">
    <source>
        <dbReference type="Google" id="ProtNLM"/>
    </source>
</evidence>
<feature type="non-terminal residue" evidence="1">
    <location>
        <position position="1"/>
    </location>
</feature>
<dbReference type="AlphaFoldDB" id="A0A371EQJ9"/>
<name>A0A371EQJ9_MUCPR</name>
<gene>
    <name evidence="1" type="ORF">CR513_52686</name>
</gene>
<organism evidence="1 2">
    <name type="scientific">Mucuna pruriens</name>
    <name type="common">Velvet bean</name>
    <name type="synonym">Dolichos pruriens</name>
    <dbReference type="NCBI Taxonomy" id="157652"/>
    <lineage>
        <taxon>Eukaryota</taxon>
        <taxon>Viridiplantae</taxon>
        <taxon>Streptophyta</taxon>
        <taxon>Embryophyta</taxon>
        <taxon>Tracheophyta</taxon>
        <taxon>Spermatophyta</taxon>
        <taxon>Magnoliopsida</taxon>
        <taxon>eudicotyledons</taxon>
        <taxon>Gunneridae</taxon>
        <taxon>Pentapetalae</taxon>
        <taxon>rosids</taxon>
        <taxon>fabids</taxon>
        <taxon>Fabales</taxon>
        <taxon>Fabaceae</taxon>
        <taxon>Papilionoideae</taxon>
        <taxon>50 kb inversion clade</taxon>
        <taxon>NPAAA clade</taxon>
        <taxon>indigoferoid/millettioid clade</taxon>
        <taxon>Phaseoleae</taxon>
        <taxon>Mucuna</taxon>
    </lineage>
</organism>
<dbReference type="PANTHER" id="PTHR34072:SF52">
    <property type="entry name" value="RIBONUCLEASE H"/>
    <property type="match status" value="1"/>
</dbReference>
<protein>
    <recommendedName>
        <fullName evidence="3">Integrase catalytic domain-containing protein</fullName>
    </recommendedName>
</protein>
<comment type="caution">
    <text evidence="1">The sequence shown here is derived from an EMBL/GenBank/DDBJ whole genome shotgun (WGS) entry which is preliminary data.</text>
</comment>
<dbReference type="GO" id="GO:0003676">
    <property type="term" value="F:nucleic acid binding"/>
    <property type="evidence" value="ECO:0007669"/>
    <property type="project" value="InterPro"/>
</dbReference>
<dbReference type="PANTHER" id="PTHR34072">
    <property type="entry name" value="ENZYMATIC POLYPROTEIN-RELATED"/>
    <property type="match status" value="1"/>
</dbReference>
<dbReference type="Gene3D" id="3.30.420.10">
    <property type="entry name" value="Ribonuclease H-like superfamily/Ribonuclease H"/>
    <property type="match status" value="1"/>
</dbReference>
<dbReference type="EMBL" id="QJKJ01012587">
    <property type="protein sequence ID" value="RDX68340.1"/>
    <property type="molecule type" value="Genomic_DNA"/>
</dbReference>